<keyword evidence="4" id="KW-1015">Disulfide bond</keyword>
<feature type="compositionally biased region" description="Polar residues" evidence="5">
    <location>
        <begin position="235"/>
        <end position="255"/>
    </location>
</feature>
<keyword evidence="2 6" id="KW-0732">Signal</keyword>
<keyword evidence="3" id="KW-0843">Virulence</keyword>
<organism evidence="7 8">
    <name type="scientific">Ophiocordyceps camponoti-rufipedis</name>
    <dbReference type="NCBI Taxonomy" id="2004952"/>
    <lineage>
        <taxon>Eukaryota</taxon>
        <taxon>Fungi</taxon>
        <taxon>Dikarya</taxon>
        <taxon>Ascomycota</taxon>
        <taxon>Pezizomycotina</taxon>
        <taxon>Sordariomycetes</taxon>
        <taxon>Hypocreomycetidae</taxon>
        <taxon>Hypocreales</taxon>
        <taxon>Ophiocordycipitaceae</taxon>
        <taxon>Ophiocordyceps</taxon>
    </lineage>
</organism>
<dbReference type="STRING" id="2004952.A0A2C5ZIL8"/>
<dbReference type="Pfam" id="PF01375">
    <property type="entry name" value="Enterotoxin_a"/>
    <property type="match status" value="1"/>
</dbReference>
<evidence type="ECO:0000256" key="3">
    <source>
        <dbReference type="ARBA" id="ARBA00023026"/>
    </source>
</evidence>
<dbReference type="SUPFAM" id="SSF56399">
    <property type="entry name" value="ADP-ribosylation"/>
    <property type="match status" value="1"/>
</dbReference>
<evidence type="ECO:0000256" key="1">
    <source>
        <dbReference type="ARBA" id="ARBA00022656"/>
    </source>
</evidence>
<feature type="signal peptide" evidence="6">
    <location>
        <begin position="1"/>
        <end position="30"/>
    </location>
</feature>
<evidence type="ECO:0000313" key="7">
    <source>
        <dbReference type="EMBL" id="PHH79061.1"/>
    </source>
</evidence>
<evidence type="ECO:0000256" key="4">
    <source>
        <dbReference type="ARBA" id="ARBA00023157"/>
    </source>
</evidence>
<protein>
    <submittedName>
        <fullName evidence="7">Putative enterotoxin</fullName>
    </submittedName>
</protein>
<evidence type="ECO:0000313" key="8">
    <source>
        <dbReference type="Proteomes" id="UP000226431"/>
    </source>
</evidence>
<accession>A0A2C5ZIL8</accession>
<dbReference type="Gene3D" id="3.90.210.10">
    <property type="entry name" value="Heat-Labile Enterotoxin, subunit A"/>
    <property type="match status" value="1"/>
</dbReference>
<keyword evidence="8" id="KW-1185">Reference proteome</keyword>
<dbReference type="AlphaFoldDB" id="A0A2C5ZIL8"/>
<dbReference type="GO" id="GO:0090729">
    <property type="term" value="F:toxin activity"/>
    <property type="evidence" value="ECO:0007669"/>
    <property type="project" value="UniProtKB-KW"/>
</dbReference>
<feature type="region of interest" description="Disordered" evidence="5">
    <location>
        <begin position="235"/>
        <end position="265"/>
    </location>
</feature>
<name>A0A2C5ZIL8_9HYPO</name>
<evidence type="ECO:0000256" key="2">
    <source>
        <dbReference type="ARBA" id="ARBA00022729"/>
    </source>
</evidence>
<feature type="chain" id="PRO_5012654537" evidence="6">
    <location>
        <begin position="31"/>
        <end position="316"/>
    </location>
</feature>
<dbReference type="Proteomes" id="UP000226431">
    <property type="component" value="Unassembled WGS sequence"/>
</dbReference>
<feature type="region of interest" description="Disordered" evidence="5">
    <location>
        <begin position="33"/>
        <end position="69"/>
    </location>
</feature>
<dbReference type="InterPro" id="IPR001144">
    <property type="entry name" value="Enterotoxin_A"/>
</dbReference>
<gene>
    <name evidence="7" type="ORF">CDD80_5692</name>
</gene>
<sequence length="316" mass="35252">MFRRANTLSCHKVAVLATVCLLQLSSHTYATPFKPQSTSDADTSDAITFPPPDDANLDWGNPPYSNGDPPQVVLRGDSRSPEELQQTGGMPVGYGGPFTNQSFSLETHHIGKKKVPTAYVSTTTSFSIALDYATMVSPLDFDARKDGWVYMIHATPNMIDLLGSGIKTSWPSEHEYSSMGGIRYDQIMGWLSVSADDLDPDEILNYKTYKDFQKDHPKIKWEKNKQYNKKYNAFKPSQGQPQLVGNETWPNSLGQDTPRGRPASEYPQMTLEGWAVEFMNRTAWPVGWKGAFPMDLKARGDFGGEKMSDQVPVPPR</sequence>
<dbReference type="PRINTS" id="PR00771">
    <property type="entry name" value="ENTEROTOXINA"/>
</dbReference>
<keyword evidence="1" id="KW-0800">Toxin</keyword>
<dbReference type="OrthoDB" id="4927890at2759"/>
<comment type="caution">
    <text evidence="7">The sequence shown here is derived from an EMBL/GenBank/DDBJ whole genome shotgun (WGS) entry which is preliminary data.</text>
</comment>
<reference evidence="7 8" key="1">
    <citation type="submission" date="2017-06" db="EMBL/GenBank/DDBJ databases">
        <title>Ant-infecting Ophiocordyceps genomes reveal a high diversity of potential behavioral manipulation genes and a possible major role for enterotoxins.</title>
        <authorList>
            <person name="De Bekker C."/>
            <person name="Evans H.C."/>
            <person name="Brachmann A."/>
            <person name="Hughes D.P."/>
        </authorList>
    </citation>
    <scope>NUCLEOTIDE SEQUENCE [LARGE SCALE GENOMIC DNA]</scope>
    <source>
        <strain evidence="7 8">Map16</strain>
    </source>
</reference>
<dbReference type="EMBL" id="NJES01000058">
    <property type="protein sequence ID" value="PHH79061.1"/>
    <property type="molecule type" value="Genomic_DNA"/>
</dbReference>
<evidence type="ECO:0000256" key="5">
    <source>
        <dbReference type="SAM" id="MobiDB-lite"/>
    </source>
</evidence>
<evidence type="ECO:0000256" key="6">
    <source>
        <dbReference type="SAM" id="SignalP"/>
    </source>
</evidence>
<proteinExistence type="predicted"/>